<dbReference type="Gene3D" id="3.30.70.1880">
    <property type="entry name" value="Protein of unknown function DUF881"/>
    <property type="match status" value="1"/>
</dbReference>
<evidence type="ECO:0000256" key="3">
    <source>
        <dbReference type="SAM" id="Phobius"/>
    </source>
</evidence>
<keyword evidence="3" id="KW-0812">Transmembrane</keyword>
<dbReference type="Pfam" id="PF05949">
    <property type="entry name" value="DUF881"/>
    <property type="match status" value="1"/>
</dbReference>
<reference evidence="4" key="2">
    <citation type="submission" date="2020-09" db="EMBL/GenBank/DDBJ databases">
        <authorList>
            <person name="Sun Q."/>
            <person name="Zhou Y."/>
        </authorList>
    </citation>
    <scope>NUCLEOTIDE SEQUENCE</scope>
    <source>
        <strain evidence="4">CGMCC 1.10749</strain>
    </source>
</reference>
<keyword evidence="3" id="KW-0472">Membrane</keyword>
<dbReference type="Proteomes" id="UP000628079">
    <property type="component" value="Unassembled WGS sequence"/>
</dbReference>
<dbReference type="GO" id="GO:0005886">
    <property type="term" value="C:plasma membrane"/>
    <property type="evidence" value="ECO:0007669"/>
    <property type="project" value="TreeGrafter"/>
</dbReference>
<name>A0A8H9FPL2_9MICO</name>
<feature type="region of interest" description="Disordered" evidence="2">
    <location>
        <begin position="281"/>
        <end position="307"/>
    </location>
</feature>
<dbReference type="PANTHER" id="PTHR37313:SF1">
    <property type="entry name" value="UPF0749 PROTEIN RV1823"/>
    <property type="match status" value="1"/>
</dbReference>
<comment type="similarity">
    <text evidence="1">Belongs to the UPF0749 family.</text>
</comment>
<reference evidence="4" key="1">
    <citation type="journal article" date="2014" name="Int. J. Syst. Evol. Microbiol.">
        <title>Complete genome sequence of Corynebacterium casei LMG S-19264T (=DSM 44701T), isolated from a smear-ripened cheese.</title>
        <authorList>
            <consortium name="US DOE Joint Genome Institute (JGI-PGF)"/>
            <person name="Walter F."/>
            <person name="Albersmeier A."/>
            <person name="Kalinowski J."/>
            <person name="Ruckert C."/>
        </authorList>
    </citation>
    <scope>NUCLEOTIDE SEQUENCE</scope>
    <source>
        <strain evidence="4">CGMCC 1.10749</strain>
    </source>
</reference>
<protein>
    <submittedName>
        <fullName evidence="4">Membrane protein</fullName>
    </submittedName>
</protein>
<accession>A0A8H9FPL2</accession>
<evidence type="ECO:0000313" key="4">
    <source>
        <dbReference type="EMBL" id="GGB66004.1"/>
    </source>
</evidence>
<feature type="transmembrane region" description="Helical" evidence="3">
    <location>
        <begin position="58"/>
        <end position="76"/>
    </location>
</feature>
<sequence>MSHASIPPAERRSRRPDASMTLITSMLERPLDPGYAAAAERREKAGLSRSTSLRSPRLVVFLVVIGALVGIAAMQLRGSETTKQRTKSSLIERIERQQTAVDAQAAQAGALRSEIAALDAETLRNVSEELALEVQRLSLVAGAVPVRGPGFVVTVDDAPSSADEGANSDPRGDSGSSDGKVIARDLQLITNSLWEAGAEAVAVNGQRLTTTAAIRFAGEAILVDYRPLKRPYVITAIGDPGSLPATFADGSGGTYLSTLKNSFGVRVSTVVRREVTIPASATLGTRSATPADRLGGAAQPSPEGEPS</sequence>
<feature type="region of interest" description="Disordered" evidence="2">
    <location>
        <begin position="155"/>
        <end position="179"/>
    </location>
</feature>
<dbReference type="EMBL" id="BMEA01000001">
    <property type="protein sequence ID" value="GGB66004.1"/>
    <property type="molecule type" value="Genomic_DNA"/>
</dbReference>
<evidence type="ECO:0000313" key="5">
    <source>
        <dbReference type="Proteomes" id="UP000628079"/>
    </source>
</evidence>
<dbReference type="AlphaFoldDB" id="A0A8H9FPL2"/>
<organism evidence="4 5">
    <name type="scientific">Knoellia flava</name>
    <dbReference type="NCBI Taxonomy" id="913969"/>
    <lineage>
        <taxon>Bacteria</taxon>
        <taxon>Bacillati</taxon>
        <taxon>Actinomycetota</taxon>
        <taxon>Actinomycetes</taxon>
        <taxon>Micrococcales</taxon>
        <taxon>Intrasporangiaceae</taxon>
        <taxon>Knoellia</taxon>
    </lineage>
</organism>
<dbReference type="InterPro" id="IPR010273">
    <property type="entry name" value="DUF881"/>
</dbReference>
<evidence type="ECO:0000256" key="1">
    <source>
        <dbReference type="ARBA" id="ARBA00009108"/>
    </source>
</evidence>
<comment type="caution">
    <text evidence="4">The sequence shown here is derived from an EMBL/GenBank/DDBJ whole genome shotgun (WGS) entry which is preliminary data.</text>
</comment>
<dbReference type="RefSeq" id="WP_229708257.1">
    <property type="nucleotide sequence ID" value="NZ_BMEA01000001.1"/>
</dbReference>
<dbReference type="PANTHER" id="PTHR37313">
    <property type="entry name" value="UPF0749 PROTEIN RV1825"/>
    <property type="match status" value="1"/>
</dbReference>
<evidence type="ECO:0000256" key="2">
    <source>
        <dbReference type="SAM" id="MobiDB-lite"/>
    </source>
</evidence>
<keyword evidence="3" id="KW-1133">Transmembrane helix</keyword>
<proteinExistence type="inferred from homology"/>
<gene>
    <name evidence="4" type="ORF">GCM10011314_01500</name>
</gene>